<dbReference type="InterPro" id="IPR045865">
    <property type="entry name" value="ACT-like_dom_sf"/>
</dbReference>
<feature type="domain" description="CBS" evidence="3">
    <location>
        <begin position="7"/>
        <end position="63"/>
    </location>
</feature>
<dbReference type="SMART" id="SM00116">
    <property type="entry name" value="CBS"/>
    <property type="match status" value="2"/>
</dbReference>
<gene>
    <name evidence="5" type="ORF">ACFSR0_08845</name>
</gene>
<evidence type="ECO:0000259" key="3">
    <source>
        <dbReference type="PROSITE" id="PS51371"/>
    </source>
</evidence>
<dbReference type="CDD" id="cd04584">
    <property type="entry name" value="CBS_pair_AcuB_like"/>
    <property type="match status" value="1"/>
</dbReference>
<dbReference type="InterPro" id="IPR002912">
    <property type="entry name" value="ACT_dom"/>
</dbReference>
<organism evidence="5 6">
    <name type="scientific">Enterococcus camelliae</name>
    <dbReference type="NCBI Taxonomy" id="453959"/>
    <lineage>
        <taxon>Bacteria</taxon>
        <taxon>Bacillati</taxon>
        <taxon>Bacillota</taxon>
        <taxon>Bacilli</taxon>
        <taxon>Lactobacillales</taxon>
        <taxon>Enterococcaceae</taxon>
        <taxon>Enterococcus</taxon>
    </lineage>
</organism>
<comment type="caution">
    <text evidence="5">The sequence shown here is derived from an EMBL/GenBank/DDBJ whole genome shotgun (WGS) entry which is preliminary data.</text>
</comment>
<dbReference type="PANTHER" id="PTHR48108">
    <property type="entry name" value="CBS DOMAIN-CONTAINING PROTEIN CBSX2, CHLOROPLASTIC"/>
    <property type="match status" value="1"/>
</dbReference>
<proteinExistence type="predicted"/>
<protein>
    <submittedName>
        <fullName evidence="5">CBS and ACT domain-containing protein</fullName>
    </submittedName>
</protein>
<accession>A0ABW5TKF1</accession>
<dbReference type="InterPro" id="IPR051462">
    <property type="entry name" value="CBS_domain-containing"/>
</dbReference>
<dbReference type="SUPFAM" id="SSF54631">
    <property type="entry name" value="CBS-domain pair"/>
    <property type="match status" value="1"/>
</dbReference>
<dbReference type="RefSeq" id="WP_379981975.1">
    <property type="nucleotide sequence ID" value="NZ_JBHUMO010000052.1"/>
</dbReference>
<dbReference type="InterPro" id="IPR046342">
    <property type="entry name" value="CBS_dom_sf"/>
</dbReference>
<dbReference type="Pfam" id="PF00571">
    <property type="entry name" value="CBS"/>
    <property type="match status" value="2"/>
</dbReference>
<keyword evidence="1" id="KW-0677">Repeat</keyword>
<name>A0ABW5TKF1_9ENTE</name>
<dbReference type="PROSITE" id="PS51671">
    <property type="entry name" value="ACT"/>
    <property type="match status" value="1"/>
</dbReference>
<reference evidence="6" key="1">
    <citation type="journal article" date="2019" name="Int. J. Syst. Evol. Microbiol.">
        <title>The Global Catalogue of Microorganisms (GCM) 10K type strain sequencing project: providing services to taxonomists for standard genome sequencing and annotation.</title>
        <authorList>
            <consortium name="The Broad Institute Genomics Platform"/>
            <consortium name="The Broad Institute Genome Sequencing Center for Infectious Disease"/>
            <person name="Wu L."/>
            <person name="Ma J."/>
        </authorList>
    </citation>
    <scope>NUCLEOTIDE SEQUENCE [LARGE SCALE GENOMIC DNA]</scope>
    <source>
        <strain evidence="6">TISTR 932</strain>
    </source>
</reference>
<evidence type="ECO:0000259" key="4">
    <source>
        <dbReference type="PROSITE" id="PS51671"/>
    </source>
</evidence>
<dbReference type="SUPFAM" id="SSF55021">
    <property type="entry name" value="ACT-like"/>
    <property type="match status" value="1"/>
</dbReference>
<dbReference type="Proteomes" id="UP001597427">
    <property type="component" value="Unassembled WGS sequence"/>
</dbReference>
<dbReference type="PANTHER" id="PTHR48108:SF34">
    <property type="entry name" value="CBS DOMAIN-CONTAINING PROTEIN YHCV"/>
    <property type="match status" value="1"/>
</dbReference>
<dbReference type="EMBL" id="JBHUMO010000052">
    <property type="protein sequence ID" value="MFD2729529.1"/>
    <property type="molecule type" value="Genomic_DNA"/>
</dbReference>
<feature type="domain" description="CBS" evidence="3">
    <location>
        <begin position="81"/>
        <end position="139"/>
    </location>
</feature>
<dbReference type="PROSITE" id="PS51371">
    <property type="entry name" value="CBS"/>
    <property type="match status" value="2"/>
</dbReference>
<feature type="domain" description="ACT" evidence="4">
    <location>
        <begin position="143"/>
        <end position="214"/>
    </location>
</feature>
<keyword evidence="6" id="KW-1185">Reference proteome</keyword>
<evidence type="ECO:0000256" key="2">
    <source>
        <dbReference type="PROSITE-ProRule" id="PRU00703"/>
    </source>
</evidence>
<dbReference type="Gene3D" id="3.10.580.10">
    <property type="entry name" value="CBS-domain"/>
    <property type="match status" value="1"/>
</dbReference>
<evidence type="ECO:0000313" key="5">
    <source>
        <dbReference type="EMBL" id="MFD2729529.1"/>
    </source>
</evidence>
<dbReference type="InterPro" id="IPR000644">
    <property type="entry name" value="CBS_dom"/>
</dbReference>
<keyword evidence="2" id="KW-0129">CBS domain</keyword>
<sequence>MSVSDFMTKKVVTVTPSTPVFDAIDLMKANGIHRLPVLEGDHLVGLITEGVIQAALPSKATTLSVYELNYLINKTKVEDIMIKDVLTIQPNALLEDAIAKMRANSIAVLPVMDEGNLVGIITNNDIFDAFLKITGYHEGGTRISVNIAKDRSGVIADLAKILADHEMSISTIVVNRKVDGTIVEFQVVSKQVAEIRQLFEQAGYQVVDAVLTNI</sequence>
<evidence type="ECO:0000313" key="6">
    <source>
        <dbReference type="Proteomes" id="UP001597427"/>
    </source>
</evidence>
<evidence type="ECO:0000256" key="1">
    <source>
        <dbReference type="ARBA" id="ARBA00022737"/>
    </source>
</evidence>